<evidence type="ECO:0000259" key="12">
    <source>
        <dbReference type="PROSITE" id="PS50174"/>
    </source>
</evidence>
<dbReference type="Pfam" id="PF00076">
    <property type="entry name" value="RRM_1"/>
    <property type="match status" value="2"/>
</dbReference>
<comment type="caution">
    <text evidence="14">The sequence shown here is derived from an EMBL/GenBank/DDBJ whole genome shotgun (WGS) entry which is preliminary data.</text>
</comment>
<evidence type="ECO:0000313" key="15">
    <source>
        <dbReference type="Proteomes" id="UP000794436"/>
    </source>
</evidence>
<keyword evidence="3" id="KW-0677">Repeat</keyword>
<feature type="region of interest" description="Disordered" evidence="10">
    <location>
        <begin position="686"/>
        <end position="728"/>
    </location>
</feature>
<protein>
    <recommendedName>
        <fullName evidence="16">RNA-binding protein</fullName>
    </recommendedName>
</protein>
<feature type="region of interest" description="Disordered" evidence="10">
    <location>
        <begin position="507"/>
        <end position="529"/>
    </location>
</feature>
<evidence type="ECO:0000256" key="2">
    <source>
        <dbReference type="ARBA" id="ARBA00022723"/>
    </source>
</evidence>
<evidence type="ECO:0000256" key="7">
    <source>
        <dbReference type="ARBA" id="ARBA00023242"/>
    </source>
</evidence>
<keyword evidence="4 9" id="KW-0863">Zinc-finger</keyword>
<name>A0A8K1CBM7_PYTOL</name>
<dbReference type="EMBL" id="SPLM01000108">
    <property type="protein sequence ID" value="TMW60145.1"/>
    <property type="molecule type" value="Genomic_DNA"/>
</dbReference>
<feature type="compositionally biased region" description="Basic and acidic residues" evidence="10">
    <location>
        <begin position="1"/>
        <end position="17"/>
    </location>
</feature>
<feature type="domain" description="RRM" evidence="11">
    <location>
        <begin position="95"/>
        <end position="174"/>
    </location>
</feature>
<feature type="domain" description="RanBP2-type" evidence="13">
    <location>
        <begin position="197"/>
        <end position="229"/>
    </location>
</feature>
<feature type="compositionally biased region" description="Basic and acidic residues" evidence="10">
    <location>
        <begin position="686"/>
        <end position="707"/>
    </location>
</feature>
<dbReference type="InterPro" id="IPR035979">
    <property type="entry name" value="RBD_domain_sf"/>
</dbReference>
<gene>
    <name evidence="14" type="ORF">Poli38472_000187</name>
</gene>
<dbReference type="Gene3D" id="4.10.1060.10">
    <property type="entry name" value="Zinc finger, RanBP2-type"/>
    <property type="match status" value="1"/>
</dbReference>
<dbReference type="SUPFAM" id="SSF90209">
    <property type="entry name" value="Ran binding protein zinc finger-like"/>
    <property type="match status" value="1"/>
</dbReference>
<dbReference type="InterPro" id="IPR000504">
    <property type="entry name" value="RRM_dom"/>
</dbReference>
<keyword evidence="15" id="KW-1185">Reference proteome</keyword>
<keyword evidence="7" id="KW-0539">Nucleus</keyword>
<feature type="compositionally biased region" description="Low complexity" evidence="10">
    <location>
        <begin position="516"/>
        <end position="529"/>
    </location>
</feature>
<dbReference type="PANTHER" id="PTHR13948:SF3">
    <property type="entry name" value="FI21118P1"/>
    <property type="match status" value="1"/>
</dbReference>
<feature type="region of interest" description="Disordered" evidence="10">
    <location>
        <begin position="1"/>
        <end position="92"/>
    </location>
</feature>
<dbReference type="PROSITE" id="PS50174">
    <property type="entry name" value="G_PATCH"/>
    <property type="match status" value="1"/>
</dbReference>
<evidence type="ECO:0000313" key="14">
    <source>
        <dbReference type="EMBL" id="TMW60145.1"/>
    </source>
</evidence>
<dbReference type="InterPro" id="IPR012677">
    <property type="entry name" value="Nucleotide-bd_a/b_plait_sf"/>
</dbReference>
<dbReference type="Proteomes" id="UP000794436">
    <property type="component" value="Unassembled WGS sequence"/>
</dbReference>
<sequence>MGRDATRWRERSPMRGDTHHHHHQSRQYEHPQRRPSPHDERGFEQGRGRRSRSRSRSPPRRQQRDDRHRDDYTRNNDVREQGGYTRKPLQFPPSSTLILRGLTPNVTEGMIYHELASFRPVSVRVMINKVTNEHRGFGFADFDSVESATHVIDSFASNPLIIDNQPVMIGFSENNRPKPYAHQGRPHSESGEYGGNGRGPRLDWICDQCHSTNFARRAECFKCHAPKSPFAMEVPAQQQQQHAHHGHFDEPRSRFAPPHGSFNSYGREQDAAEDEVPSNVLAIRMIPLEVDEGELQVVFGQFEGVQDIRLIRDRATNQSRGFAFVEFSSVESATQALEARPPLSIRDALVRVSYARDSHHPRPPPSAFQPGVGNGAVPLNPIAAAALEQAQWALANGYGAMQSQNQNEEEPQNAEIGLDDINALLLSAAAAARPQVEEPKKPWPLPFETGGGMYLYVSEFGLYYDTDSMFYYDPQSKLYYNQFSGVYYRCPDGSRGGDATFEVFNPPPPVDNAQFSPQQSTPSAQQTSAKPVKAMAISLSIKDKKKPISFALKAPISLSSNTASAFHTVEPEAVPSNGSAAAKAAPIGTGPTAALKKKSAMDIAKWSQRQKEAKEDSVLATGSTVTPIFSSVPAPSPVTEAATVVDVPVQAPICLLCRRKFGSLELLRKHETLSKLHAENLAKAKQDKEITAAQHRERDEGLEERQTKKARQSEPPAAPAPEAATPAALESGIGAKMLKMMGWKKGEGLGKHGTGITAPVAAVGNAGSDTTGLGAKILPTVDLSEAVTQKERMQKMVRARYDAAENK</sequence>
<proteinExistence type="predicted"/>
<feature type="domain" description="G-patch" evidence="12">
    <location>
        <begin position="730"/>
        <end position="778"/>
    </location>
</feature>
<accession>A0A8K1CBM7</accession>
<evidence type="ECO:0000256" key="4">
    <source>
        <dbReference type="ARBA" id="ARBA00022771"/>
    </source>
</evidence>
<keyword evidence="6 8" id="KW-0694">RNA-binding</keyword>
<dbReference type="SMART" id="SM00547">
    <property type="entry name" value="ZnF_RBZ"/>
    <property type="match status" value="1"/>
</dbReference>
<dbReference type="CDD" id="cd16074">
    <property type="entry name" value="OCRE"/>
    <property type="match status" value="1"/>
</dbReference>
<evidence type="ECO:0000256" key="10">
    <source>
        <dbReference type="SAM" id="MobiDB-lite"/>
    </source>
</evidence>
<dbReference type="PANTHER" id="PTHR13948">
    <property type="entry name" value="RNA-BINDING PROTEIN"/>
    <property type="match status" value="1"/>
</dbReference>
<evidence type="ECO:0000256" key="1">
    <source>
        <dbReference type="ARBA" id="ARBA00004123"/>
    </source>
</evidence>
<dbReference type="InterPro" id="IPR036443">
    <property type="entry name" value="Znf_RanBP2_sf"/>
</dbReference>
<keyword evidence="2" id="KW-0479">Metal-binding</keyword>
<dbReference type="SMART" id="SM00443">
    <property type="entry name" value="G_patch"/>
    <property type="match status" value="1"/>
</dbReference>
<feature type="compositionally biased region" description="Basic and acidic residues" evidence="10">
    <location>
        <begin position="26"/>
        <end position="47"/>
    </location>
</feature>
<dbReference type="Pfam" id="PF01585">
    <property type="entry name" value="G-patch"/>
    <property type="match status" value="1"/>
</dbReference>
<dbReference type="PROSITE" id="PS01358">
    <property type="entry name" value="ZF_RANBP2_1"/>
    <property type="match status" value="1"/>
</dbReference>
<evidence type="ECO:0000256" key="9">
    <source>
        <dbReference type="PROSITE-ProRule" id="PRU00322"/>
    </source>
</evidence>
<evidence type="ECO:0000259" key="11">
    <source>
        <dbReference type="PROSITE" id="PS50102"/>
    </source>
</evidence>
<dbReference type="OrthoDB" id="439808at2759"/>
<dbReference type="InterPro" id="IPR000467">
    <property type="entry name" value="G_patch_dom"/>
</dbReference>
<evidence type="ECO:0000256" key="8">
    <source>
        <dbReference type="PROSITE-ProRule" id="PRU00176"/>
    </source>
</evidence>
<dbReference type="GO" id="GO:0003723">
    <property type="term" value="F:RNA binding"/>
    <property type="evidence" value="ECO:0007669"/>
    <property type="project" value="UniProtKB-UniRule"/>
</dbReference>
<evidence type="ECO:0000259" key="13">
    <source>
        <dbReference type="PROSITE" id="PS50199"/>
    </source>
</evidence>
<comment type="subcellular location">
    <subcellularLocation>
        <location evidence="1">Nucleus</location>
    </subcellularLocation>
</comment>
<feature type="domain" description="RRM" evidence="11">
    <location>
        <begin position="279"/>
        <end position="357"/>
    </location>
</feature>
<dbReference type="GO" id="GO:0008270">
    <property type="term" value="F:zinc ion binding"/>
    <property type="evidence" value="ECO:0007669"/>
    <property type="project" value="UniProtKB-KW"/>
</dbReference>
<feature type="compositionally biased region" description="Basic residues" evidence="10">
    <location>
        <begin position="48"/>
        <end position="61"/>
    </location>
</feature>
<evidence type="ECO:0008006" key="16">
    <source>
        <dbReference type="Google" id="ProtNLM"/>
    </source>
</evidence>
<evidence type="ECO:0000256" key="5">
    <source>
        <dbReference type="ARBA" id="ARBA00022833"/>
    </source>
</evidence>
<feature type="compositionally biased region" description="Basic and acidic residues" evidence="10">
    <location>
        <begin position="62"/>
        <end position="80"/>
    </location>
</feature>
<dbReference type="InterPro" id="IPR001876">
    <property type="entry name" value="Znf_RanBP2"/>
</dbReference>
<organism evidence="14 15">
    <name type="scientific">Pythium oligandrum</name>
    <name type="common">Mycoparasitic fungus</name>
    <dbReference type="NCBI Taxonomy" id="41045"/>
    <lineage>
        <taxon>Eukaryota</taxon>
        <taxon>Sar</taxon>
        <taxon>Stramenopiles</taxon>
        <taxon>Oomycota</taxon>
        <taxon>Peronosporomycetes</taxon>
        <taxon>Pythiales</taxon>
        <taxon>Pythiaceae</taxon>
        <taxon>Pythium</taxon>
    </lineage>
</organism>
<dbReference type="PROSITE" id="PS50102">
    <property type="entry name" value="RRM"/>
    <property type="match status" value="2"/>
</dbReference>
<dbReference type="SMART" id="SM00360">
    <property type="entry name" value="RRM"/>
    <property type="match status" value="2"/>
</dbReference>
<evidence type="ECO:0000256" key="3">
    <source>
        <dbReference type="ARBA" id="ARBA00022737"/>
    </source>
</evidence>
<dbReference type="PROSITE" id="PS50199">
    <property type="entry name" value="ZF_RANBP2_2"/>
    <property type="match status" value="1"/>
</dbReference>
<dbReference type="GO" id="GO:0005634">
    <property type="term" value="C:nucleus"/>
    <property type="evidence" value="ECO:0007669"/>
    <property type="project" value="UniProtKB-SubCell"/>
</dbReference>
<dbReference type="Gene3D" id="3.30.70.330">
    <property type="match status" value="2"/>
</dbReference>
<reference evidence="14" key="1">
    <citation type="submission" date="2019-03" db="EMBL/GenBank/DDBJ databases">
        <title>Long read genome sequence of the mycoparasitic Pythium oligandrum ATCC 38472 isolated from sugarbeet rhizosphere.</title>
        <authorList>
            <person name="Gaulin E."/>
        </authorList>
    </citation>
    <scope>NUCLEOTIDE SEQUENCE</scope>
    <source>
        <strain evidence="14">ATCC 38472_TT</strain>
    </source>
</reference>
<dbReference type="GO" id="GO:0000398">
    <property type="term" value="P:mRNA splicing, via spliceosome"/>
    <property type="evidence" value="ECO:0007669"/>
    <property type="project" value="TreeGrafter"/>
</dbReference>
<dbReference type="AlphaFoldDB" id="A0A8K1CBM7"/>
<evidence type="ECO:0000256" key="6">
    <source>
        <dbReference type="ARBA" id="ARBA00022884"/>
    </source>
</evidence>
<keyword evidence="5" id="KW-0862">Zinc</keyword>
<dbReference type="SUPFAM" id="SSF54928">
    <property type="entry name" value="RNA-binding domain, RBD"/>
    <property type="match status" value="2"/>
</dbReference>